<dbReference type="Proteomes" id="UP000196531">
    <property type="component" value="Unassembled WGS sequence"/>
</dbReference>
<dbReference type="GO" id="GO:0003887">
    <property type="term" value="F:DNA-directed DNA polymerase activity"/>
    <property type="evidence" value="ECO:0007669"/>
    <property type="project" value="InterPro"/>
</dbReference>
<dbReference type="GO" id="GO:0005829">
    <property type="term" value="C:cytosol"/>
    <property type="evidence" value="ECO:0007669"/>
    <property type="project" value="TreeGrafter"/>
</dbReference>
<dbReference type="InterPro" id="IPR036397">
    <property type="entry name" value="RNaseH_sf"/>
</dbReference>
<feature type="domain" description="Exonuclease" evidence="3">
    <location>
        <begin position="4"/>
        <end position="169"/>
    </location>
</feature>
<reference evidence="5" key="1">
    <citation type="journal article" date="2017" name="Proc. Natl. Acad. Sci. U.S.A.">
        <title>Simulation of Deepwater Horizon oil plume reveals substrate specialization within a complex community of hydrocarbon-degraders.</title>
        <authorList>
            <person name="Hu P."/>
            <person name="Dubinsky E.A."/>
            <person name="Probst A.J."/>
            <person name="Wang J."/>
            <person name="Sieber C.M.K."/>
            <person name="Tom L.M."/>
            <person name="Gardinali P."/>
            <person name="Banfield J.F."/>
            <person name="Atlas R.M."/>
            <person name="Andersen G.L."/>
        </authorList>
    </citation>
    <scope>NUCLEOTIDE SEQUENCE [LARGE SCALE GENOMIC DNA]</scope>
</reference>
<comment type="subunit">
    <text evidence="2">DNA polymerase III contains a core (composed of alpha, epsilon and theta chains) that associates with a tau subunit. This core dimerizes to form the POLIII' complex. PolIII' associates with the gamma complex (composed of gamma, delta, delta', psi and chi chains) and with the beta chain to form the complete DNA polymerase III complex.</text>
</comment>
<dbReference type="Pfam" id="PF00929">
    <property type="entry name" value="RNase_T"/>
    <property type="match status" value="1"/>
</dbReference>
<dbReference type="NCBIfam" id="TIGR00573">
    <property type="entry name" value="dnaq"/>
    <property type="match status" value="1"/>
</dbReference>
<dbReference type="GO" id="GO:0008408">
    <property type="term" value="F:3'-5' exonuclease activity"/>
    <property type="evidence" value="ECO:0007669"/>
    <property type="project" value="TreeGrafter"/>
</dbReference>
<dbReference type="SMART" id="SM00479">
    <property type="entry name" value="EXOIII"/>
    <property type="match status" value="1"/>
</dbReference>
<dbReference type="GO" id="GO:0045004">
    <property type="term" value="P:DNA replication proofreading"/>
    <property type="evidence" value="ECO:0007669"/>
    <property type="project" value="TreeGrafter"/>
</dbReference>
<protein>
    <recommendedName>
        <fullName evidence="3">Exonuclease domain-containing protein</fullName>
    </recommendedName>
</protein>
<dbReference type="EMBL" id="MAAO01000006">
    <property type="protein sequence ID" value="OUR97438.1"/>
    <property type="molecule type" value="Genomic_DNA"/>
</dbReference>
<dbReference type="PANTHER" id="PTHR30231:SF37">
    <property type="entry name" value="EXODEOXYRIBONUCLEASE 10"/>
    <property type="match status" value="1"/>
</dbReference>
<dbReference type="InterPro" id="IPR012337">
    <property type="entry name" value="RNaseH-like_sf"/>
</dbReference>
<dbReference type="SUPFAM" id="SSF53098">
    <property type="entry name" value="Ribonuclease H-like"/>
    <property type="match status" value="1"/>
</dbReference>
<dbReference type="GO" id="GO:0003677">
    <property type="term" value="F:DNA binding"/>
    <property type="evidence" value="ECO:0007669"/>
    <property type="project" value="InterPro"/>
</dbReference>
<proteinExistence type="predicted"/>
<dbReference type="FunFam" id="3.30.420.10:FF:000045">
    <property type="entry name" value="3'-5' exonuclease DinG"/>
    <property type="match status" value="1"/>
</dbReference>
<dbReference type="InterPro" id="IPR006054">
    <property type="entry name" value="DnaQ"/>
</dbReference>
<dbReference type="CDD" id="cd06127">
    <property type="entry name" value="DEDDh"/>
    <property type="match status" value="1"/>
</dbReference>
<comment type="function">
    <text evidence="1">DNA polymerase III is a complex, multichain enzyme responsible for most of the replicative synthesis in bacteria. The epsilon subunit contain the editing function and is a proofreading 3'-5' exonuclease.</text>
</comment>
<evidence type="ECO:0000313" key="5">
    <source>
        <dbReference type="Proteomes" id="UP000196531"/>
    </source>
</evidence>
<dbReference type="PANTHER" id="PTHR30231">
    <property type="entry name" value="DNA POLYMERASE III SUBUNIT EPSILON"/>
    <property type="match status" value="1"/>
</dbReference>
<name>A0A1Y5F967_9BACT</name>
<comment type="caution">
    <text evidence="4">The sequence shown here is derived from an EMBL/GenBank/DDBJ whole genome shotgun (WGS) entry which is preliminary data.</text>
</comment>
<sequence>MREQYNILDFETTGLSADYDRVIEVGVVKIRDGKIIDTFEALINPGTRISSTITSLTGITNNMVKDALSAREVMPELKKFLGDDLIFAHNASFDSRFFKAEMMRAGLSSSNLFLCSLLLARRVYQQLHSHKLGVLCQHVGFTNQASHRALGDAEATFYVLDDILKKVKSSSGKNELSADYLAKLSKVPKKKVNVWLSAN</sequence>
<dbReference type="AlphaFoldDB" id="A0A1Y5F967"/>
<gene>
    <name evidence="4" type="ORF">A9Q84_14020</name>
</gene>
<evidence type="ECO:0000313" key="4">
    <source>
        <dbReference type="EMBL" id="OUR97438.1"/>
    </source>
</evidence>
<evidence type="ECO:0000256" key="1">
    <source>
        <dbReference type="ARBA" id="ARBA00025483"/>
    </source>
</evidence>
<dbReference type="Gene3D" id="3.30.420.10">
    <property type="entry name" value="Ribonuclease H-like superfamily/Ribonuclease H"/>
    <property type="match status" value="1"/>
</dbReference>
<accession>A0A1Y5F967</accession>
<evidence type="ECO:0000259" key="3">
    <source>
        <dbReference type="SMART" id="SM00479"/>
    </source>
</evidence>
<dbReference type="InterPro" id="IPR013520">
    <property type="entry name" value="Ribonucl_H"/>
</dbReference>
<evidence type="ECO:0000256" key="2">
    <source>
        <dbReference type="ARBA" id="ARBA00026073"/>
    </source>
</evidence>
<organism evidence="4 5">
    <name type="scientific">Halobacteriovorax marinus</name>
    <dbReference type="NCBI Taxonomy" id="97084"/>
    <lineage>
        <taxon>Bacteria</taxon>
        <taxon>Pseudomonadati</taxon>
        <taxon>Bdellovibrionota</taxon>
        <taxon>Bacteriovoracia</taxon>
        <taxon>Bacteriovoracales</taxon>
        <taxon>Halobacteriovoraceae</taxon>
        <taxon>Halobacteriovorax</taxon>
    </lineage>
</organism>